<dbReference type="Proteomes" id="UP000580891">
    <property type="component" value="Unassembled WGS sequence"/>
</dbReference>
<dbReference type="SUPFAM" id="SSF47413">
    <property type="entry name" value="lambda repressor-like DNA-binding domains"/>
    <property type="match status" value="1"/>
</dbReference>
<dbReference type="CDD" id="cd00093">
    <property type="entry name" value="HTH_XRE"/>
    <property type="match status" value="1"/>
</dbReference>
<dbReference type="EMBL" id="JACDUU010000014">
    <property type="protein sequence ID" value="MBA2873166.1"/>
    <property type="molecule type" value="Genomic_DNA"/>
</dbReference>
<dbReference type="Gene3D" id="1.10.260.40">
    <property type="entry name" value="lambda repressor-like DNA-binding domains"/>
    <property type="match status" value="1"/>
</dbReference>
<protein>
    <submittedName>
        <fullName evidence="2">Putative zinc finger/helix-turn-helix YgiT family protein</fullName>
    </submittedName>
</protein>
<keyword evidence="3" id="KW-1185">Reference proteome</keyword>
<dbReference type="InterPro" id="IPR022452">
    <property type="entry name" value="MqsA"/>
</dbReference>
<reference evidence="2 3" key="1">
    <citation type="submission" date="2020-07" db="EMBL/GenBank/DDBJ databases">
        <title>Genomic Encyclopedia of Type Strains, Phase IV (KMG-IV): sequencing the most valuable type-strain genomes for metagenomic binning, comparative biology and taxonomic classification.</title>
        <authorList>
            <person name="Goeker M."/>
        </authorList>
    </citation>
    <scope>NUCLEOTIDE SEQUENCE [LARGE SCALE GENOMIC DNA]</scope>
    <source>
        <strain evidence="2 3">DSM 25220</strain>
    </source>
</reference>
<dbReference type="SMART" id="SM00530">
    <property type="entry name" value="HTH_XRE"/>
    <property type="match status" value="1"/>
</dbReference>
<comment type="caution">
    <text evidence="2">The sequence shown here is derived from an EMBL/GenBank/DDBJ whole genome shotgun (WGS) entry which is preliminary data.</text>
</comment>
<gene>
    <name evidence="2" type="ORF">HNQ85_003504</name>
</gene>
<feature type="domain" description="HTH cro/C1-type" evidence="1">
    <location>
        <begin position="82"/>
        <end position="113"/>
    </location>
</feature>
<dbReference type="RefSeq" id="WP_181538892.1">
    <property type="nucleotide sequence ID" value="NZ_JACDUU010000014.1"/>
</dbReference>
<dbReference type="InterPro" id="IPR010982">
    <property type="entry name" value="Lambda_DNA-bd_dom_sf"/>
</dbReference>
<dbReference type="InterPro" id="IPR001387">
    <property type="entry name" value="Cro/C1-type_HTH"/>
</dbReference>
<accession>A0A7V9Z357</accession>
<dbReference type="InterPro" id="IPR032758">
    <property type="entry name" value="MqsA/HigA-2"/>
</dbReference>
<evidence type="ECO:0000313" key="2">
    <source>
        <dbReference type="EMBL" id="MBA2873166.1"/>
    </source>
</evidence>
<evidence type="ECO:0000313" key="3">
    <source>
        <dbReference type="Proteomes" id="UP000580891"/>
    </source>
</evidence>
<dbReference type="PROSITE" id="PS50943">
    <property type="entry name" value="HTH_CROC1"/>
    <property type="match status" value="1"/>
</dbReference>
<proteinExistence type="predicted"/>
<dbReference type="NCBIfam" id="TIGR03830">
    <property type="entry name" value="CxxCG_CxxCG_HTH"/>
    <property type="match status" value="1"/>
</dbReference>
<dbReference type="GO" id="GO:0003677">
    <property type="term" value="F:DNA binding"/>
    <property type="evidence" value="ECO:0007669"/>
    <property type="project" value="InterPro"/>
</dbReference>
<dbReference type="AlphaFoldDB" id="A0A7V9Z357"/>
<dbReference type="InterPro" id="IPR025272">
    <property type="entry name" value="SocA_Panacea"/>
</dbReference>
<dbReference type="Pfam" id="PF15731">
    <property type="entry name" value="MqsA_antitoxin"/>
    <property type="match status" value="1"/>
</dbReference>
<organism evidence="2 3">
    <name type="scientific">[Anoxybacillus] calidus</name>
    <dbReference type="NCBI Taxonomy" id="575178"/>
    <lineage>
        <taxon>Bacteria</taxon>
        <taxon>Bacillati</taxon>
        <taxon>Bacillota</taxon>
        <taxon>Bacilli</taxon>
        <taxon>Bacillales</taxon>
        <taxon>Anoxybacillaceae</taxon>
        <taxon>Paranoxybacillus</taxon>
    </lineage>
</organism>
<dbReference type="Pfam" id="PF13274">
    <property type="entry name" value="SocA_Panacea"/>
    <property type="match status" value="1"/>
</dbReference>
<evidence type="ECO:0000259" key="1">
    <source>
        <dbReference type="PROSITE" id="PS50943"/>
    </source>
</evidence>
<name>A0A7V9Z357_9BACL</name>
<sequence>MNNNKGALEKFCPDCLDYTSMKPIKLKKIFQVKDENIEIEADYLECQECKNVVPDPQLEEKNYQRVYTEYRNRKGLLQPSEIIALRNKYGISQRQLAKILGWSHVTLSRYESGAIQSSSHNNELVLILENPKNLLRLLELNASNLSAKEVEKLRSKISMHIYEKDTLSEVFENCLKKEKNIYTGFKEFDLNKFIHVVKFFAIRDPELYKVKLMKYLWYSDFLNFKRNTLSITGLRYVRLPMGPVPDEHDLLIAMVLKTGEISREYIDFGYPNLAELFKSKDSHLDESVFETEELEVLHDVYEALKHHSSKSISNYSHHESGWLNTEENNPISYEYAFELSLS</sequence>